<comment type="similarity">
    <text evidence="2">Belongs to the BexD/CtrA/VexA family.</text>
</comment>
<dbReference type="NCBIfam" id="NF011658">
    <property type="entry name" value="PRK15078.1"/>
    <property type="match status" value="1"/>
</dbReference>
<sequence length="370" mass="40019">MRPPRHLSPLTALLGVMLLTGCSMAPGGHIDYSAETAPIDDLVDIQPITPGLVATYRHQVSQARPMADDLRQALDNYEYRVGPGDVLSIIVYDHPELTIPAGSERSAAEAGNEVRSDGTIFYPFIGRVDVAGRTLEEIRVELARRLADYITEPQVDVRMAAFNSKKVYVSGAVGEPGTLPITRVPMTLVDALSQAGGAQEDANWHEVILTRDGQEERLSLYALLRQGDQRQNRLLRDGDVVHVPSAENQSVAVMGQVKRPGNLPLGNERLSLTDAIARAGGVNEESAEPSGIFVIRGQDEGSDKLATVFQLDISNATAFTMGSDFQLQPQDVIYVTTAPVARWNRVISLLLPSISLPGTVAETSTDVSDI</sequence>
<feature type="domain" description="Polysaccharide export protein N-terminal" evidence="16">
    <location>
        <begin position="76"/>
        <end position="159"/>
    </location>
</feature>
<protein>
    <submittedName>
        <fullName evidence="19">Polysaccharide export protein</fullName>
    </submittedName>
</protein>
<dbReference type="Pfam" id="PF02563">
    <property type="entry name" value="Poly_export"/>
    <property type="match status" value="1"/>
</dbReference>
<feature type="domain" description="SLBB" evidence="18">
    <location>
        <begin position="249"/>
        <end position="335"/>
    </location>
</feature>
<feature type="chain" id="PRO_5047293121" evidence="15">
    <location>
        <begin position="26"/>
        <end position="370"/>
    </location>
</feature>
<accession>A0ABT0SXT2</accession>
<dbReference type="RefSeq" id="WP_250059455.1">
    <property type="nucleotide sequence ID" value="NZ_JAMJPK010000001.1"/>
</dbReference>
<evidence type="ECO:0000256" key="4">
    <source>
        <dbReference type="ARBA" id="ARBA00022452"/>
    </source>
</evidence>
<dbReference type="Proteomes" id="UP001165369">
    <property type="component" value="Unassembled WGS sequence"/>
</dbReference>
<keyword evidence="10" id="KW-0626">Porin</keyword>
<evidence type="ECO:0000256" key="2">
    <source>
        <dbReference type="ARBA" id="ARBA00009450"/>
    </source>
</evidence>
<evidence type="ECO:0000256" key="5">
    <source>
        <dbReference type="ARBA" id="ARBA00022597"/>
    </source>
</evidence>
<reference evidence="19" key="1">
    <citation type="submission" date="2022-05" db="EMBL/GenBank/DDBJ databases">
        <title>Halomonas geminus sp. nov. and Halomonas llamarensis sp. nov. isolated from high-altitude salars of the Atacama Desert.</title>
        <authorList>
            <person name="Hintersatz C."/>
            <person name="Rojas L.A."/>
            <person name="Wei T.-S."/>
            <person name="Kutschke S."/>
            <person name="Lehmann F."/>
            <person name="Jain R."/>
            <person name="Pollmann K."/>
        </authorList>
    </citation>
    <scope>NUCLEOTIDE SEQUENCE</scope>
    <source>
        <strain evidence="19">ATCH28</strain>
    </source>
</reference>
<dbReference type="Pfam" id="PF18412">
    <property type="entry name" value="Wza_C"/>
    <property type="match status" value="1"/>
</dbReference>
<evidence type="ECO:0000313" key="20">
    <source>
        <dbReference type="Proteomes" id="UP001165369"/>
    </source>
</evidence>
<evidence type="ECO:0000256" key="13">
    <source>
        <dbReference type="ARBA" id="ARBA00023237"/>
    </source>
</evidence>
<dbReference type="Gene3D" id="3.30.1950.10">
    <property type="entry name" value="wza like domain"/>
    <property type="match status" value="1"/>
</dbReference>
<dbReference type="Pfam" id="PF22461">
    <property type="entry name" value="SLBB_2"/>
    <property type="match status" value="2"/>
</dbReference>
<keyword evidence="12" id="KW-0564">Palmitate</keyword>
<keyword evidence="7 15" id="KW-0732">Signal</keyword>
<evidence type="ECO:0000256" key="1">
    <source>
        <dbReference type="ARBA" id="ARBA00004571"/>
    </source>
</evidence>
<keyword evidence="6" id="KW-0812">Transmembrane</keyword>
<keyword evidence="5" id="KW-0762">Sugar transport</keyword>
<evidence type="ECO:0000259" key="18">
    <source>
        <dbReference type="Pfam" id="PF22461"/>
    </source>
</evidence>
<feature type="domain" description="Outer-membrane lipoprotein Wza C-terminal" evidence="17">
    <location>
        <begin position="338"/>
        <end position="367"/>
    </location>
</feature>
<gene>
    <name evidence="19" type="ORF">M8009_03980</name>
</gene>
<feature type="signal peptide" evidence="15">
    <location>
        <begin position="1"/>
        <end position="25"/>
    </location>
</feature>
<comment type="subcellular location">
    <subcellularLocation>
        <location evidence="1">Cell outer membrane</location>
        <topology evidence="1">Multi-pass membrane protein</topology>
    </subcellularLocation>
</comment>
<evidence type="ECO:0000256" key="14">
    <source>
        <dbReference type="ARBA" id="ARBA00023288"/>
    </source>
</evidence>
<evidence type="ECO:0000256" key="9">
    <source>
        <dbReference type="ARBA" id="ARBA00023065"/>
    </source>
</evidence>
<evidence type="ECO:0000256" key="12">
    <source>
        <dbReference type="ARBA" id="ARBA00023139"/>
    </source>
</evidence>
<keyword evidence="11" id="KW-0472">Membrane</keyword>
<keyword evidence="3" id="KW-0813">Transport</keyword>
<evidence type="ECO:0000256" key="11">
    <source>
        <dbReference type="ARBA" id="ARBA00023136"/>
    </source>
</evidence>
<dbReference type="PROSITE" id="PS51257">
    <property type="entry name" value="PROKAR_LIPOPROTEIN"/>
    <property type="match status" value="1"/>
</dbReference>
<organism evidence="19 20">
    <name type="scientific">Halomonas gemina</name>
    <dbReference type="NCBI Taxonomy" id="2945105"/>
    <lineage>
        <taxon>Bacteria</taxon>
        <taxon>Pseudomonadati</taxon>
        <taxon>Pseudomonadota</taxon>
        <taxon>Gammaproteobacteria</taxon>
        <taxon>Oceanospirillales</taxon>
        <taxon>Halomonadaceae</taxon>
        <taxon>Halomonas</taxon>
    </lineage>
</organism>
<dbReference type="InterPro" id="IPR049712">
    <property type="entry name" value="Poly_export"/>
</dbReference>
<dbReference type="InterPro" id="IPR054765">
    <property type="entry name" value="SLBB_dom"/>
</dbReference>
<evidence type="ECO:0000259" key="16">
    <source>
        <dbReference type="Pfam" id="PF02563"/>
    </source>
</evidence>
<evidence type="ECO:0000256" key="7">
    <source>
        <dbReference type="ARBA" id="ARBA00022729"/>
    </source>
</evidence>
<dbReference type="Gene3D" id="3.10.560.10">
    <property type="entry name" value="Outer membrane lipoprotein wza domain like"/>
    <property type="match status" value="2"/>
</dbReference>
<dbReference type="Gene3D" id="1.20.5.70">
    <property type="match status" value="1"/>
</dbReference>
<evidence type="ECO:0000256" key="10">
    <source>
        <dbReference type="ARBA" id="ARBA00023114"/>
    </source>
</evidence>
<dbReference type="InterPro" id="IPR003715">
    <property type="entry name" value="Poly_export_N"/>
</dbReference>
<name>A0ABT0SXT2_9GAMM</name>
<comment type="caution">
    <text evidence="19">The sequence shown here is derived from an EMBL/GenBank/DDBJ whole genome shotgun (WGS) entry which is preliminary data.</text>
</comment>
<keyword evidence="20" id="KW-1185">Reference proteome</keyword>
<keyword evidence="4" id="KW-1134">Transmembrane beta strand</keyword>
<evidence type="ECO:0000256" key="8">
    <source>
        <dbReference type="ARBA" id="ARBA00023047"/>
    </source>
</evidence>
<dbReference type="InterPro" id="IPR040716">
    <property type="entry name" value="Wza_C"/>
</dbReference>
<evidence type="ECO:0000256" key="15">
    <source>
        <dbReference type="SAM" id="SignalP"/>
    </source>
</evidence>
<evidence type="ECO:0000313" key="19">
    <source>
        <dbReference type="EMBL" id="MCL7939465.1"/>
    </source>
</evidence>
<keyword evidence="8" id="KW-0625">Polysaccharide transport</keyword>
<dbReference type="PANTHER" id="PTHR33619">
    <property type="entry name" value="POLYSACCHARIDE EXPORT PROTEIN GFCE-RELATED"/>
    <property type="match status" value="1"/>
</dbReference>
<keyword evidence="14" id="KW-0449">Lipoprotein</keyword>
<evidence type="ECO:0000259" key="17">
    <source>
        <dbReference type="Pfam" id="PF18412"/>
    </source>
</evidence>
<evidence type="ECO:0000256" key="6">
    <source>
        <dbReference type="ARBA" id="ARBA00022692"/>
    </source>
</evidence>
<dbReference type="EMBL" id="JAMJPK010000001">
    <property type="protein sequence ID" value="MCL7939465.1"/>
    <property type="molecule type" value="Genomic_DNA"/>
</dbReference>
<evidence type="ECO:0000256" key="3">
    <source>
        <dbReference type="ARBA" id="ARBA00022448"/>
    </source>
</evidence>
<proteinExistence type="inferred from homology"/>
<keyword evidence="13" id="KW-0998">Cell outer membrane</keyword>
<keyword evidence="9" id="KW-0406">Ion transport</keyword>
<feature type="domain" description="SLBB" evidence="18">
    <location>
        <begin position="165"/>
        <end position="243"/>
    </location>
</feature>
<dbReference type="PANTHER" id="PTHR33619:SF3">
    <property type="entry name" value="POLYSACCHARIDE EXPORT PROTEIN GFCE-RELATED"/>
    <property type="match status" value="1"/>
</dbReference>